<accession>A0A414KWV3</accession>
<evidence type="ECO:0000313" key="3">
    <source>
        <dbReference type="EMBL" id="RHE86469.1"/>
    </source>
</evidence>
<reference evidence="3 4" key="1">
    <citation type="submission" date="2018-08" db="EMBL/GenBank/DDBJ databases">
        <title>A genome reference for cultivated species of the human gut microbiota.</title>
        <authorList>
            <person name="Zou Y."/>
            <person name="Xue W."/>
            <person name="Luo G."/>
        </authorList>
    </citation>
    <scope>NUCLEOTIDE SEQUENCE [LARGE SCALE GENOMIC DNA]</scope>
    <source>
        <strain evidence="3 4">AM27-17</strain>
    </source>
</reference>
<dbReference type="Gene3D" id="3.40.50.2000">
    <property type="entry name" value="Glycogen Phosphorylase B"/>
    <property type="match status" value="2"/>
</dbReference>
<evidence type="ECO:0000313" key="4">
    <source>
        <dbReference type="Proteomes" id="UP000285650"/>
    </source>
</evidence>
<dbReference type="Pfam" id="PF13579">
    <property type="entry name" value="Glyco_trans_4_4"/>
    <property type="match status" value="1"/>
</dbReference>
<dbReference type="InterPro" id="IPR001296">
    <property type="entry name" value="Glyco_trans_1"/>
</dbReference>
<feature type="domain" description="Glycosyl transferase family 1" evidence="1">
    <location>
        <begin position="201"/>
        <end position="354"/>
    </location>
</feature>
<proteinExistence type="predicted"/>
<sequence length="377" mass="42584">MKKLIVGVTHPISTILLRGQLKFMSEHGFQVFLMADSSKNLDSFCKEENCTYIPIHIKREISLFNDIRTLFEVLSVLRKIRPDIVNFGTPKMGLIGMLASFFLKVQLRVYTCRGFRFETAEGLLRTLLIGMERLSGKCSTKVICISPSLCEQAIALNIFSREKICLINKGSSNGIDLNLFSINSIDLEKRKNILLHNNLVDSFVYGFVGRICEDKGIKELYEVFSRIHFFNKSSRLLLIGKIEDSLDKTFLSNLLSHAGVVYLGVIPKIELPTYFSIFNVFVLPTHREGFGNVLIEASAIGIPVITTTATGAKDAVRNGYNGILIPLNDIVELEKAMLRLQNNSEMRKKYANNGVMWAQNFKQELIWNGLLNIYNAL</sequence>
<dbReference type="SUPFAM" id="SSF53756">
    <property type="entry name" value="UDP-Glycosyltransferase/glycogen phosphorylase"/>
    <property type="match status" value="1"/>
</dbReference>
<dbReference type="AlphaFoldDB" id="A0A414KWV3"/>
<evidence type="ECO:0000259" key="1">
    <source>
        <dbReference type="Pfam" id="PF00534"/>
    </source>
</evidence>
<organism evidence="3 4">
    <name type="scientific">Bacteroides intestinalis</name>
    <dbReference type="NCBI Taxonomy" id="329854"/>
    <lineage>
        <taxon>Bacteria</taxon>
        <taxon>Pseudomonadati</taxon>
        <taxon>Bacteroidota</taxon>
        <taxon>Bacteroidia</taxon>
        <taxon>Bacteroidales</taxon>
        <taxon>Bacteroidaceae</taxon>
        <taxon>Bacteroides</taxon>
    </lineage>
</organism>
<comment type="caution">
    <text evidence="3">The sequence shown here is derived from an EMBL/GenBank/DDBJ whole genome shotgun (WGS) entry which is preliminary data.</text>
</comment>
<dbReference type="CDD" id="cd03808">
    <property type="entry name" value="GT4_CapM-like"/>
    <property type="match status" value="1"/>
</dbReference>
<dbReference type="EMBL" id="QSKV01000029">
    <property type="protein sequence ID" value="RHE86469.1"/>
    <property type="molecule type" value="Genomic_DNA"/>
</dbReference>
<dbReference type="InterPro" id="IPR028098">
    <property type="entry name" value="Glyco_trans_4-like_N"/>
</dbReference>
<dbReference type="GO" id="GO:0016758">
    <property type="term" value="F:hexosyltransferase activity"/>
    <property type="evidence" value="ECO:0007669"/>
    <property type="project" value="TreeGrafter"/>
</dbReference>
<protein>
    <submittedName>
        <fullName evidence="3">Glycosyltransferase family 1 protein</fullName>
    </submittedName>
</protein>
<dbReference type="RefSeq" id="WP_118223980.1">
    <property type="nucleotide sequence ID" value="NZ_JADNIJ010000035.1"/>
</dbReference>
<dbReference type="Pfam" id="PF00534">
    <property type="entry name" value="Glycos_transf_1"/>
    <property type="match status" value="1"/>
</dbReference>
<evidence type="ECO:0000259" key="2">
    <source>
        <dbReference type="Pfam" id="PF13579"/>
    </source>
</evidence>
<name>A0A414KWV3_9BACE</name>
<keyword evidence="3" id="KW-0808">Transferase</keyword>
<gene>
    <name evidence="3" type="ORF">DW712_23975</name>
</gene>
<feature type="domain" description="Glycosyltransferase subfamily 4-like N-terminal" evidence="2">
    <location>
        <begin position="24"/>
        <end position="167"/>
    </location>
</feature>
<dbReference type="InterPro" id="IPR050194">
    <property type="entry name" value="Glycosyltransferase_grp1"/>
</dbReference>
<dbReference type="Proteomes" id="UP000285650">
    <property type="component" value="Unassembled WGS sequence"/>
</dbReference>
<dbReference type="PANTHER" id="PTHR45947">
    <property type="entry name" value="SULFOQUINOVOSYL TRANSFERASE SQD2"/>
    <property type="match status" value="1"/>
</dbReference>
<dbReference type="PANTHER" id="PTHR45947:SF3">
    <property type="entry name" value="SULFOQUINOVOSYL TRANSFERASE SQD2"/>
    <property type="match status" value="1"/>
</dbReference>